<comment type="caution">
    <text evidence="5">The sequence shown here is derived from an EMBL/GenBank/DDBJ whole genome shotgun (WGS) entry which is preliminary data.</text>
</comment>
<dbReference type="InterPro" id="IPR000843">
    <property type="entry name" value="HTH_LacI"/>
</dbReference>
<dbReference type="InterPro" id="IPR046335">
    <property type="entry name" value="LacI/GalR-like_sensor"/>
</dbReference>
<feature type="domain" description="HTH lacI-type" evidence="4">
    <location>
        <begin position="4"/>
        <end position="59"/>
    </location>
</feature>
<dbReference type="SMART" id="SM00354">
    <property type="entry name" value="HTH_LACI"/>
    <property type="match status" value="1"/>
</dbReference>
<keyword evidence="3" id="KW-0804">Transcription</keyword>
<evidence type="ECO:0000313" key="6">
    <source>
        <dbReference type="Proteomes" id="UP000019062"/>
    </source>
</evidence>
<evidence type="ECO:0000313" key="5">
    <source>
        <dbReference type="EMBL" id="ETT87471.1"/>
    </source>
</evidence>
<dbReference type="PROSITE" id="PS00356">
    <property type="entry name" value="HTH_LACI_1"/>
    <property type="match status" value="1"/>
</dbReference>
<sequence>MERVTMADVANKANVSKSTVSQYINNRFEYMSLETKKRIECAIDELNYQPNIIARSLKQKKTYTIGVIVANILHTFSTQVIRAIEDECQLKNVNVIVCNADDQPSKERKYIETLRAKQVDGLIIFPTGGNLDLYKKLEKSGYPLVFVDRSVENTDITSVLLDNEKASFLAVDHLVKKGYRNIAFLTTSIEMNITPRIERMNGFKKALQKHNLPLLEQFCAGEQIHKMQEKIHFMFSQDEVPDAIICGNDLTLLEVLKFCRKKSLIIPTDIALVSIDEVSFSEIYNPPITVVTQPSYEIGTYAAKQLLKKADDHEKTEETIIRFEPQLVERSST</sequence>
<evidence type="ECO:0000256" key="1">
    <source>
        <dbReference type="ARBA" id="ARBA00023015"/>
    </source>
</evidence>
<dbReference type="RefSeq" id="WP_038180630.1">
    <property type="nucleotide sequence ID" value="NZ_ASQA01000009.1"/>
</dbReference>
<dbReference type="GO" id="GO:0003700">
    <property type="term" value="F:DNA-binding transcription factor activity"/>
    <property type="evidence" value="ECO:0007669"/>
    <property type="project" value="TreeGrafter"/>
</dbReference>
<dbReference type="EMBL" id="ASQA01000009">
    <property type="protein sequence ID" value="ETT87471.1"/>
    <property type="molecule type" value="Genomic_DNA"/>
</dbReference>
<reference evidence="5 6" key="1">
    <citation type="journal article" date="2014" name="BMC Genomics">
        <title>Genomic comparison of sporeforming bacilli isolated from milk.</title>
        <authorList>
            <person name="Moreno Switt A.I."/>
            <person name="Andrus A.D."/>
            <person name="Ranieri M.L."/>
            <person name="Orsi R.H."/>
            <person name="Ivy R."/>
            <person name="den Bakker H.C."/>
            <person name="Martin N.H."/>
            <person name="Wiedmann M."/>
            <person name="Boor K.J."/>
        </authorList>
    </citation>
    <scope>NUCLEOTIDE SEQUENCE [LARGE SCALE GENOMIC DNA]</scope>
    <source>
        <strain evidence="5 6">FSL R5-213</strain>
    </source>
</reference>
<dbReference type="AlphaFoldDB" id="W4F5V0"/>
<evidence type="ECO:0000256" key="2">
    <source>
        <dbReference type="ARBA" id="ARBA00023125"/>
    </source>
</evidence>
<dbReference type="eggNOG" id="COG1609">
    <property type="taxonomic scope" value="Bacteria"/>
</dbReference>
<dbReference type="InterPro" id="IPR010982">
    <property type="entry name" value="Lambda_DNA-bd_dom_sf"/>
</dbReference>
<dbReference type="Proteomes" id="UP000019062">
    <property type="component" value="Unassembled WGS sequence"/>
</dbReference>
<dbReference type="PANTHER" id="PTHR30146:SF109">
    <property type="entry name" value="HTH-TYPE TRANSCRIPTIONAL REGULATOR GALS"/>
    <property type="match status" value="1"/>
</dbReference>
<accession>W4F5V0</accession>
<gene>
    <name evidence="5" type="ORF">C176_04943</name>
</gene>
<organism evidence="5 6">
    <name type="scientific">Viridibacillus arenosi FSL R5-213</name>
    <dbReference type="NCBI Taxonomy" id="1227360"/>
    <lineage>
        <taxon>Bacteria</taxon>
        <taxon>Bacillati</taxon>
        <taxon>Bacillota</taxon>
        <taxon>Bacilli</taxon>
        <taxon>Bacillales</taxon>
        <taxon>Caryophanaceae</taxon>
        <taxon>Viridibacillus</taxon>
    </lineage>
</organism>
<dbReference type="InterPro" id="IPR028082">
    <property type="entry name" value="Peripla_BP_I"/>
</dbReference>
<evidence type="ECO:0000259" key="4">
    <source>
        <dbReference type="PROSITE" id="PS50932"/>
    </source>
</evidence>
<keyword evidence="6" id="KW-1185">Reference proteome</keyword>
<evidence type="ECO:0000256" key="3">
    <source>
        <dbReference type="ARBA" id="ARBA00023163"/>
    </source>
</evidence>
<dbReference type="Gene3D" id="1.10.260.40">
    <property type="entry name" value="lambda repressor-like DNA-binding domains"/>
    <property type="match status" value="1"/>
</dbReference>
<dbReference type="SUPFAM" id="SSF47413">
    <property type="entry name" value="lambda repressor-like DNA-binding domains"/>
    <property type="match status" value="1"/>
</dbReference>
<proteinExistence type="predicted"/>
<dbReference type="PROSITE" id="PS50932">
    <property type="entry name" value="HTH_LACI_2"/>
    <property type="match status" value="1"/>
</dbReference>
<dbReference type="GO" id="GO:0000976">
    <property type="term" value="F:transcription cis-regulatory region binding"/>
    <property type="evidence" value="ECO:0007669"/>
    <property type="project" value="TreeGrafter"/>
</dbReference>
<dbReference type="CDD" id="cd01392">
    <property type="entry name" value="HTH_LacI"/>
    <property type="match status" value="1"/>
</dbReference>
<dbReference type="Pfam" id="PF00356">
    <property type="entry name" value="LacI"/>
    <property type="match status" value="1"/>
</dbReference>
<dbReference type="SUPFAM" id="SSF53822">
    <property type="entry name" value="Periplasmic binding protein-like I"/>
    <property type="match status" value="1"/>
</dbReference>
<keyword evidence="1" id="KW-0805">Transcription regulation</keyword>
<name>W4F5V0_9BACL</name>
<protein>
    <submittedName>
        <fullName evidence="5">KdgR</fullName>
    </submittedName>
</protein>
<dbReference type="CDD" id="cd19977">
    <property type="entry name" value="PBP1_EndR-like"/>
    <property type="match status" value="1"/>
</dbReference>
<dbReference type="Gene3D" id="3.40.50.2300">
    <property type="match status" value="2"/>
</dbReference>
<dbReference type="Pfam" id="PF13377">
    <property type="entry name" value="Peripla_BP_3"/>
    <property type="match status" value="1"/>
</dbReference>
<dbReference type="PANTHER" id="PTHR30146">
    <property type="entry name" value="LACI-RELATED TRANSCRIPTIONAL REPRESSOR"/>
    <property type="match status" value="1"/>
</dbReference>
<dbReference type="PATRIC" id="fig|1227360.4.peg.1000"/>
<keyword evidence="2" id="KW-0238">DNA-binding</keyword>